<name>A0A4U0TTL7_9PEZI</name>
<dbReference type="InterPro" id="IPR013087">
    <property type="entry name" value="Znf_C2H2_type"/>
</dbReference>
<feature type="compositionally biased region" description="Basic and acidic residues" evidence="8">
    <location>
        <begin position="190"/>
        <end position="203"/>
    </location>
</feature>
<dbReference type="InterPro" id="IPR003656">
    <property type="entry name" value="Znf_BED"/>
</dbReference>
<evidence type="ECO:0000256" key="2">
    <source>
        <dbReference type="ARBA" id="ARBA00022723"/>
    </source>
</evidence>
<feature type="compositionally biased region" description="Low complexity" evidence="8">
    <location>
        <begin position="319"/>
        <end position="333"/>
    </location>
</feature>
<dbReference type="EMBL" id="NAJP01000156">
    <property type="protein sequence ID" value="TKA25497.1"/>
    <property type="molecule type" value="Genomic_DNA"/>
</dbReference>
<feature type="region of interest" description="Disordered" evidence="8">
    <location>
        <begin position="470"/>
        <end position="567"/>
    </location>
</feature>
<keyword evidence="2" id="KW-0479">Metal-binding</keyword>
<evidence type="ECO:0000313" key="12">
    <source>
        <dbReference type="Proteomes" id="UP000310066"/>
    </source>
</evidence>
<dbReference type="GO" id="GO:0005634">
    <property type="term" value="C:nucleus"/>
    <property type="evidence" value="ECO:0007669"/>
    <property type="project" value="UniProtKB-SubCell"/>
</dbReference>
<dbReference type="PROSITE" id="PS50808">
    <property type="entry name" value="ZF_BED"/>
    <property type="match status" value="1"/>
</dbReference>
<feature type="region of interest" description="Disordered" evidence="8">
    <location>
        <begin position="190"/>
        <end position="213"/>
    </location>
</feature>
<gene>
    <name evidence="11" type="ORF">B0A54_17084</name>
</gene>
<feature type="region of interest" description="Disordered" evidence="8">
    <location>
        <begin position="117"/>
        <end position="138"/>
    </location>
</feature>
<feature type="compositionally biased region" description="Basic and acidic residues" evidence="8">
    <location>
        <begin position="557"/>
        <end position="567"/>
    </location>
</feature>
<protein>
    <recommendedName>
        <fullName evidence="13">C2H2-type domain-containing protein</fullName>
    </recommendedName>
</protein>
<reference evidence="11 12" key="1">
    <citation type="submission" date="2017-03" db="EMBL/GenBank/DDBJ databases">
        <title>Genomes of endolithic fungi from Antarctica.</title>
        <authorList>
            <person name="Coleine C."/>
            <person name="Masonjones S."/>
            <person name="Stajich J.E."/>
        </authorList>
    </citation>
    <scope>NUCLEOTIDE SEQUENCE [LARGE SCALE GENOMIC DNA]</scope>
    <source>
        <strain evidence="11 12">CCFEE 5311</strain>
    </source>
</reference>
<evidence type="ECO:0000256" key="1">
    <source>
        <dbReference type="ARBA" id="ARBA00004123"/>
    </source>
</evidence>
<evidence type="ECO:0000256" key="4">
    <source>
        <dbReference type="ARBA" id="ARBA00022833"/>
    </source>
</evidence>
<dbReference type="CDD" id="cd20908">
    <property type="entry name" value="SUF4-like"/>
    <property type="match status" value="1"/>
</dbReference>
<evidence type="ECO:0000256" key="7">
    <source>
        <dbReference type="SAM" id="Coils"/>
    </source>
</evidence>
<dbReference type="GO" id="GO:0003677">
    <property type="term" value="F:DNA binding"/>
    <property type="evidence" value="ECO:0007669"/>
    <property type="project" value="InterPro"/>
</dbReference>
<feature type="compositionally biased region" description="Basic and acidic residues" evidence="8">
    <location>
        <begin position="503"/>
        <end position="540"/>
    </location>
</feature>
<accession>A0A4U0TTL7</accession>
<dbReference type="PROSITE" id="PS50157">
    <property type="entry name" value="ZINC_FINGER_C2H2_2"/>
    <property type="match status" value="1"/>
</dbReference>
<evidence type="ECO:0000256" key="5">
    <source>
        <dbReference type="ARBA" id="ARBA00023242"/>
    </source>
</evidence>
<keyword evidence="4" id="KW-0862">Zinc</keyword>
<dbReference type="STRING" id="329885.A0A4U0TTL7"/>
<dbReference type="PROSITE" id="PS00028">
    <property type="entry name" value="ZINC_FINGER_C2H2_1"/>
    <property type="match status" value="1"/>
</dbReference>
<keyword evidence="5" id="KW-0539">Nucleus</keyword>
<evidence type="ECO:0000256" key="6">
    <source>
        <dbReference type="PROSITE-ProRule" id="PRU00042"/>
    </source>
</evidence>
<evidence type="ECO:0008006" key="13">
    <source>
        <dbReference type="Google" id="ProtNLM"/>
    </source>
</evidence>
<sequence length="567" mass="62367">MPSKKRKVPDVQEILDRPWCYYCERDFDDMKILISHQRAKHFKCETCGRRLNTIGGLHVHLSQVHKETLTSVENALEHRTELGPEIFGMEGVPAEVLAAHKQRITEAFFKLEADRRTATGNPAPGGGGQGRVKTEDGVEVKKRKIESLDEIKKRLAKQRARKQAEKMGVKYESESEDEKEGEIKSEIKREVKSEVKSEIKSETDSEMQADWSPVKTEEAPAFYPAGFQPQFAPSPHSGFNPYQPPPQQGYPPFAYSPVNAQPFQNPGFAPSPYQSGAAFYPNDAPSHLHNPYPYGPAPPSNYGPVSTHKLQHYNPPVMPSSSSSMPGPGMIPSLPAPTPGLPQRPSFGLPNLSKEDMAKMHSGQGLPHGATAPPMRNGYPERRYPGPRDNWAQRDSSGNMVGDAVDDLISSVTGQARIEVHPGPKIKPEPLGDGEPTVKIEREATGEQTIISELPDGMQAGQSAAAIFDAAQEAPSPAINDLATATPPKTRKPAKKSKKSKKSTAEIEMRVYSDDVLSPEERKARKSRYSFDRNASEKTDFVMGDVSGAVTDEMGEDVVRDPDDSHF</sequence>
<evidence type="ECO:0000259" key="10">
    <source>
        <dbReference type="PROSITE" id="PS50808"/>
    </source>
</evidence>
<evidence type="ECO:0000256" key="8">
    <source>
        <dbReference type="SAM" id="MobiDB-lite"/>
    </source>
</evidence>
<feature type="coiled-coil region" evidence="7">
    <location>
        <begin position="138"/>
        <end position="165"/>
    </location>
</feature>
<feature type="region of interest" description="Disordered" evidence="8">
    <location>
        <begin position="225"/>
        <end position="403"/>
    </location>
</feature>
<feature type="domain" description="C2H2-type" evidence="9">
    <location>
        <begin position="42"/>
        <end position="65"/>
    </location>
</feature>
<dbReference type="Proteomes" id="UP000310066">
    <property type="component" value="Unassembled WGS sequence"/>
</dbReference>
<evidence type="ECO:0000313" key="11">
    <source>
        <dbReference type="EMBL" id="TKA25497.1"/>
    </source>
</evidence>
<evidence type="ECO:0000259" key="9">
    <source>
        <dbReference type="PROSITE" id="PS50157"/>
    </source>
</evidence>
<dbReference type="OrthoDB" id="1306014at2759"/>
<keyword evidence="7" id="KW-0175">Coiled coil</keyword>
<keyword evidence="3 6" id="KW-0863">Zinc-finger</keyword>
<feature type="domain" description="BED-type" evidence="10">
    <location>
        <begin position="13"/>
        <end position="72"/>
    </location>
</feature>
<dbReference type="PANTHER" id="PTHR23215">
    <property type="entry name" value="ZINC FINGER PROTEIN 207"/>
    <property type="match status" value="1"/>
</dbReference>
<organism evidence="11 12">
    <name type="scientific">Friedmanniomyces endolithicus</name>
    <dbReference type="NCBI Taxonomy" id="329885"/>
    <lineage>
        <taxon>Eukaryota</taxon>
        <taxon>Fungi</taxon>
        <taxon>Dikarya</taxon>
        <taxon>Ascomycota</taxon>
        <taxon>Pezizomycotina</taxon>
        <taxon>Dothideomycetes</taxon>
        <taxon>Dothideomycetidae</taxon>
        <taxon>Mycosphaerellales</taxon>
        <taxon>Teratosphaeriaceae</taxon>
        <taxon>Friedmanniomyces</taxon>
    </lineage>
</organism>
<feature type="compositionally biased region" description="Basic residues" evidence="8">
    <location>
        <begin position="489"/>
        <end position="502"/>
    </location>
</feature>
<evidence type="ECO:0000256" key="3">
    <source>
        <dbReference type="ARBA" id="ARBA00022771"/>
    </source>
</evidence>
<dbReference type="InterPro" id="IPR036236">
    <property type="entry name" value="Znf_C2H2_sf"/>
</dbReference>
<comment type="subcellular location">
    <subcellularLocation>
        <location evidence="1">Nucleus</location>
    </subcellularLocation>
</comment>
<dbReference type="SUPFAM" id="SSF57667">
    <property type="entry name" value="beta-beta-alpha zinc fingers"/>
    <property type="match status" value="1"/>
</dbReference>
<comment type="caution">
    <text evidence="11">The sequence shown here is derived from an EMBL/GenBank/DDBJ whole genome shotgun (WGS) entry which is preliminary data.</text>
</comment>
<dbReference type="SMART" id="SM00355">
    <property type="entry name" value="ZnF_C2H2"/>
    <property type="match status" value="2"/>
</dbReference>
<dbReference type="FunFam" id="3.30.160.60:FF:000354">
    <property type="entry name" value="C2H2 finger domain-containing protein"/>
    <property type="match status" value="1"/>
</dbReference>
<dbReference type="Gene3D" id="3.30.160.60">
    <property type="entry name" value="Classic Zinc Finger"/>
    <property type="match status" value="1"/>
</dbReference>
<dbReference type="AlphaFoldDB" id="A0A4U0TTL7"/>
<dbReference type="GO" id="GO:0008270">
    <property type="term" value="F:zinc ion binding"/>
    <property type="evidence" value="ECO:0007669"/>
    <property type="project" value="UniProtKB-KW"/>
</dbReference>
<dbReference type="PANTHER" id="PTHR23215:SF0">
    <property type="entry name" value="BUB3-INTERACTING AND GLEBS MOTIF-CONTAINING PROTEIN ZNF207"/>
    <property type="match status" value="1"/>
</dbReference>
<proteinExistence type="predicted"/>